<dbReference type="PRINTS" id="PR01333">
    <property type="entry name" value="2POREKCHANEL"/>
</dbReference>
<evidence type="ECO:0000259" key="11">
    <source>
        <dbReference type="Pfam" id="PF07885"/>
    </source>
</evidence>
<sequence>MFYMLVGSFVFLWLEGSNDERTKREGYHVYKRERELLLRRMEEIISDRAAKRRTLRRRFINEAVDHFEDKVGFQLTNTSQWNLMSAMYYSGTLFTTIGYGDISCVTTAGRIMTVIYSCIGIPLMLITLNDLGKFLYTNINGCVKMDMVERGDTVVIEASSIASEAGSIHSVNELELNEKPPRMSVKVALGITIGWIFFCSALFRLWENWSYGESCYFMYISLSTIGLGDISVTRREYVNF</sequence>
<comment type="subcellular location">
    <subcellularLocation>
        <location evidence="1">Membrane</location>
        <topology evidence="1">Multi-pass membrane protein</topology>
    </subcellularLocation>
</comment>
<dbReference type="InterPro" id="IPR003280">
    <property type="entry name" value="2pore_dom_K_chnl"/>
</dbReference>
<dbReference type="AlphaFoldDB" id="A0A1I7XRS3"/>
<protein>
    <submittedName>
        <fullName evidence="13">Ion_trans_2 domain-containing protein</fullName>
    </submittedName>
</protein>
<dbReference type="GO" id="GO:0030322">
    <property type="term" value="P:stabilization of membrane potential"/>
    <property type="evidence" value="ECO:0007669"/>
    <property type="project" value="TreeGrafter"/>
</dbReference>
<evidence type="ECO:0000256" key="7">
    <source>
        <dbReference type="ARBA" id="ARBA00023303"/>
    </source>
</evidence>
<accession>A0A1I7XRS3</accession>
<dbReference type="Proteomes" id="UP000095283">
    <property type="component" value="Unplaced"/>
</dbReference>
<evidence type="ECO:0000256" key="5">
    <source>
        <dbReference type="ARBA" id="ARBA00023065"/>
    </source>
</evidence>
<evidence type="ECO:0000256" key="6">
    <source>
        <dbReference type="ARBA" id="ARBA00023136"/>
    </source>
</evidence>
<dbReference type="GO" id="GO:0005886">
    <property type="term" value="C:plasma membrane"/>
    <property type="evidence" value="ECO:0007669"/>
    <property type="project" value="TreeGrafter"/>
</dbReference>
<evidence type="ECO:0000256" key="1">
    <source>
        <dbReference type="ARBA" id="ARBA00004141"/>
    </source>
</evidence>
<keyword evidence="5 8" id="KW-0406">Ion transport</keyword>
<evidence type="ECO:0000313" key="13">
    <source>
        <dbReference type="WBParaSite" id="Hba_20183"/>
    </source>
</evidence>
<keyword evidence="2 8" id="KW-0813">Transport</keyword>
<proteinExistence type="inferred from homology"/>
<feature type="signal peptide" evidence="10">
    <location>
        <begin position="1"/>
        <end position="19"/>
    </location>
</feature>
<keyword evidence="4 9" id="KW-1133">Transmembrane helix</keyword>
<dbReference type="Gene3D" id="1.10.287.70">
    <property type="match status" value="1"/>
</dbReference>
<evidence type="ECO:0000256" key="9">
    <source>
        <dbReference type="SAM" id="Phobius"/>
    </source>
</evidence>
<feature type="transmembrane region" description="Helical" evidence="9">
    <location>
        <begin position="187"/>
        <end position="206"/>
    </location>
</feature>
<evidence type="ECO:0000256" key="10">
    <source>
        <dbReference type="SAM" id="SignalP"/>
    </source>
</evidence>
<dbReference type="GO" id="GO:0022841">
    <property type="term" value="F:potassium ion leak channel activity"/>
    <property type="evidence" value="ECO:0007669"/>
    <property type="project" value="TreeGrafter"/>
</dbReference>
<evidence type="ECO:0000313" key="12">
    <source>
        <dbReference type="Proteomes" id="UP000095283"/>
    </source>
</evidence>
<dbReference type="InterPro" id="IPR013099">
    <property type="entry name" value="K_chnl_dom"/>
</dbReference>
<dbReference type="Pfam" id="PF07885">
    <property type="entry name" value="Ion_trans_2"/>
    <property type="match status" value="2"/>
</dbReference>
<dbReference type="GO" id="GO:0015271">
    <property type="term" value="F:outward rectifier potassium channel activity"/>
    <property type="evidence" value="ECO:0007669"/>
    <property type="project" value="TreeGrafter"/>
</dbReference>
<dbReference type="WBParaSite" id="Hba_20183">
    <property type="protein sequence ID" value="Hba_20183"/>
    <property type="gene ID" value="Hba_20183"/>
</dbReference>
<organism evidence="12 13">
    <name type="scientific">Heterorhabditis bacteriophora</name>
    <name type="common">Entomopathogenic nematode worm</name>
    <dbReference type="NCBI Taxonomy" id="37862"/>
    <lineage>
        <taxon>Eukaryota</taxon>
        <taxon>Metazoa</taxon>
        <taxon>Ecdysozoa</taxon>
        <taxon>Nematoda</taxon>
        <taxon>Chromadorea</taxon>
        <taxon>Rhabditida</taxon>
        <taxon>Rhabditina</taxon>
        <taxon>Rhabditomorpha</taxon>
        <taxon>Strongyloidea</taxon>
        <taxon>Heterorhabditidae</taxon>
        <taxon>Heterorhabditis</taxon>
    </lineage>
</organism>
<feature type="domain" description="Potassium channel" evidence="11">
    <location>
        <begin position="75"/>
        <end position="135"/>
    </location>
</feature>
<keyword evidence="6 9" id="KW-0472">Membrane</keyword>
<keyword evidence="7 8" id="KW-0407">Ion channel</keyword>
<dbReference type="SUPFAM" id="SSF81324">
    <property type="entry name" value="Voltage-gated potassium channels"/>
    <property type="match status" value="2"/>
</dbReference>
<feature type="chain" id="PRO_5009311363" evidence="10">
    <location>
        <begin position="20"/>
        <end position="240"/>
    </location>
</feature>
<comment type="similarity">
    <text evidence="8">Belongs to the two pore domain potassium channel (TC 1.A.1.8) family.</text>
</comment>
<keyword evidence="10" id="KW-0732">Signal</keyword>
<evidence type="ECO:0000256" key="2">
    <source>
        <dbReference type="ARBA" id="ARBA00022448"/>
    </source>
</evidence>
<dbReference type="PANTHER" id="PTHR11003:SF312">
    <property type="entry name" value="POTASSIUM CHANNEL DOMAIN-CONTAINING PROTEIN"/>
    <property type="match status" value="1"/>
</dbReference>
<evidence type="ECO:0000256" key="4">
    <source>
        <dbReference type="ARBA" id="ARBA00022989"/>
    </source>
</evidence>
<dbReference type="PANTHER" id="PTHR11003">
    <property type="entry name" value="POTASSIUM CHANNEL, SUBFAMILY K"/>
    <property type="match status" value="1"/>
</dbReference>
<evidence type="ECO:0000256" key="8">
    <source>
        <dbReference type="RuleBase" id="RU003857"/>
    </source>
</evidence>
<feature type="domain" description="Potassium channel" evidence="11">
    <location>
        <begin position="191"/>
        <end position="233"/>
    </location>
</feature>
<evidence type="ECO:0000256" key="3">
    <source>
        <dbReference type="ARBA" id="ARBA00022692"/>
    </source>
</evidence>
<name>A0A1I7XRS3_HETBA</name>
<reference evidence="13" key="1">
    <citation type="submission" date="2016-11" db="UniProtKB">
        <authorList>
            <consortium name="WormBaseParasite"/>
        </authorList>
    </citation>
    <scope>IDENTIFICATION</scope>
</reference>
<keyword evidence="12" id="KW-1185">Reference proteome</keyword>
<keyword evidence="3 8" id="KW-0812">Transmembrane</keyword>